<comment type="caution">
    <text evidence="2">The sequence shown here is derived from an EMBL/GenBank/DDBJ whole genome shotgun (WGS) entry which is preliminary data.</text>
</comment>
<name>A0ABU4BDE0_9NOCA</name>
<dbReference type="RefSeq" id="WP_317564597.1">
    <property type="nucleotide sequence ID" value="NZ_JAWLJX010000003.1"/>
</dbReference>
<reference evidence="2 3" key="1">
    <citation type="submission" date="2023-10" db="EMBL/GenBank/DDBJ databases">
        <title>Development of a sustainable strategy for remediation of hydrocarbon-contaminated territories based on the waste exchange concept.</title>
        <authorList>
            <person name="Krivoruchko A."/>
        </authorList>
    </citation>
    <scope>NUCLEOTIDE SEQUENCE [LARGE SCALE GENOMIC DNA]</scope>
    <source>
        <strain evidence="2 3">IEGM 1323</strain>
    </source>
</reference>
<protein>
    <submittedName>
        <fullName evidence="2">Urease accessory protein UreE</fullName>
    </submittedName>
</protein>
<dbReference type="Proteomes" id="UP001185755">
    <property type="component" value="Unassembled WGS sequence"/>
</dbReference>
<dbReference type="Pfam" id="PF02814">
    <property type="entry name" value="UreE_N"/>
    <property type="match status" value="1"/>
</dbReference>
<keyword evidence="3" id="KW-1185">Reference proteome</keyword>
<gene>
    <name evidence="2" type="ORF">R3P96_12355</name>
</gene>
<evidence type="ECO:0000259" key="1">
    <source>
        <dbReference type="SMART" id="SM00988"/>
    </source>
</evidence>
<dbReference type="EMBL" id="JAWLJX010000003">
    <property type="protein sequence ID" value="MDV6262133.1"/>
    <property type="molecule type" value="Genomic_DNA"/>
</dbReference>
<proteinExistence type="predicted"/>
<evidence type="ECO:0000313" key="3">
    <source>
        <dbReference type="Proteomes" id="UP001185755"/>
    </source>
</evidence>
<organism evidence="2 3">
    <name type="scientific">Rhodococcoides yunnanense</name>
    <dbReference type="NCBI Taxonomy" id="278209"/>
    <lineage>
        <taxon>Bacteria</taxon>
        <taxon>Bacillati</taxon>
        <taxon>Actinomycetota</taxon>
        <taxon>Actinomycetes</taxon>
        <taxon>Mycobacteriales</taxon>
        <taxon>Nocardiaceae</taxon>
        <taxon>Rhodococcoides</taxon>
    </lineage>
</organism>
<dbReference type="SUPFAM" id="SSF69287">
    <property type="entry name" value="Urease metallochaperone UreE, N-terminal domain"/>
    <property type="match status" value="1"/>
</dbReference>
<evidence type="ECO:0000313" key="2">
    <source>
        <dbReference type="EMBL" id="MDV6262133.1"/>
    </source>
</evidence>
<dbReference type="InterPro" id="IPR036118">
    <property type="entry name" value="UreE_N_sf"/>
</dbReference>
<sequence>MSADIEGPVVESIVGHESDPSLSEHIHRLRHDGFVEYVHIPAEDMDRTRLRVSSDAGRDYRIALGREHRVQDGSVLLLESARALVVRAGEPRVLVLRATSVSAALRLGFLAGHLHWKSSMTDDVVEVSMEGEVDDYLNRIAELVAVGSVEVQSQ</sequence>
<feature type="domain" description="UreE urease accessory N-terminal" evidence="1">
    <location>
        <begin position="22"/>
        <end position="84"/>
    </location>
</feature>
<dbReference type="SMART" id="SM00988">
    <property type="entry name" value="UreE_N"/>
    <property type="match status" value="1"/>
</dbReference>
<dbReference type="Gene3D" id="2.60.260.20">
    <property type="entry name" value="Urease metallochaperone UreE, N-terminal domain"/>
    <property type="match status" value="1"/>
</dbReference>
<dbReference type="InterPro" id="IPR004029">
    <property type="entry name" value="UreE_N"/>
</dbReference>
<accession>A0ABU4BDE0</accession>